<accession>Q89BY8</accession>
<protein>
    <submittedName>
        <fullName evidence="2">Blr8010 protein</fullName>
    </submittedName>
</protein>
<dbReference type="AlphaFoldDB" id="Q89BY8"/>
<evidence type="ECO:0000313" key="3">
    <source>
        <dbReference type="Proteomes" id="UP000002526"/>
    </source>
</evidence>
<proteinExistence type="predicted"/>
<name>Q89BY8_BRADU</name>
<dbReference type="PATRIC" id="fig|224911.5.peg.8243"/>
<dbReference type="PANTHER" id="PTHR41521">
    <property type="match status" value="1"/>
</dbReference>
<dbReference type="STRING" id="224911.AAV28_37760"/>
<dbReference type="EnsemblBacteria" id="BAC53275">
    <property type="protein sequence ID" value="BAC53275"/>
    <property type="gene ID" value="BAC53275"/>
</dbReference>
<feature type="domain" description="DUF1330" evidence="1">
    <location>
        <begin position="66"/>
        <end position="158"/>
    </location>
</feature>
<dbReference type="HOGENOM" id="CLU_1657433_0_0_5"/>
<evidence type="ECO:0000259" key="1">
    <source>
        <dbReference type="Pfam" id="PF07045"/>
    </source>
</evidence>
<organism evidence="2 3">
    <name type="scientific">Bradyrhizobium diazoefficiens (strain JCM 10833 / BCRC 13528 / IAM 13628 / NBRC 14792 / USDA 110)</name>
    <dbReference type="NCBI Taxonomy" id="224911"/>
    <lineage>
        <taxon>Bacteria</taxon>
        <taxon>Pseudomonadati</taxon>
        <taxon>Pseudomonadota</taxon>
        <taxon>Alphaproteobacteria</taxon>
        <taxon>Hyphomicrobiales</taxon>
        <taxon>Nitrobacteraceae</taxon>
        <taxon>Bradyrhizobium</taxon>
    </lineage>
</organism>
<dbReference type="InterPro" id="IPR010753">
    <property type="entry name" value="DUF1330"/>
</dbReference>
<reference evidence="3" key="1">
    <citation type="journal article" date="2002" name="DNA Res.">
        <title>Complete genomic sequence of nitrogen-fixing symbiotic bacterium Bradyrhizobium japonicum USDA110.</title>
        <authorList>
            <person name="Kaneko T."/>
            <person name="Nakamura Y."/>
            <person name="Sato S."/>
            <person name="Minamisawa K."/>
            <person name="Uchiumi T."/>
            <person name="Sasamoto S."/>
            <person name="Watanabe A."/>
            <person name="Idesawa K."/>
            <person name="Iriguchi M."/>
            <person name="Kawashima K."/>
            <person name="Kohara M."/>
            <person name="Matsumoto M."/>
            <person name="Shimpo S."/>
            <person name="Tsuruoka H."/>
            <person name="Wada T."/>
            <person name="Yamada M."/>
            <person name="Tabata S."/>
        </authorList>
    </citation>
    <scope>NUCLEOTIDE SEQUENCE [LARGE SCALE GENOMIC DNA]</scope>
    <source>
        <strain evidence="3">JCM 10833 / BCRC 13528 / IAM 13628 / NBRC 14792 / USDA 110</strain>
    </source>
</reference>
<dbReference type="PhylomeDB" id="Q89BY8"/>
<sequence>MRCRRLTTIAAAPSEVQPSRASRMSSPLAVPSYLRQGTTSGTSPKKHARLHVFCSQHHCRERLIMPAYFIVQNTIKDEAQYQKYVQAVVPFIASFGGKLVARRAKVEVLEGEHDQRPVVMFEFPDMEAIHAFWNSPDYVPIKKLREGIATMNIWAFPGA</sequence>
<dbReference type="Proteomes" id="UP000002526">
    <property type="component" value="Chromosome"/>
</dbReference>
<dbReference type="PANTHER" id="PTHR41521:SF4">
    <property type="entry name" value="BLR0684 PROTEIN"/>
    <property type="match status" value="1"/>
</dbReference>
<dbReference type="Gene3D" id="3.30.70.100">
    <property type="match status" value="1"/>
</dbReference>
<dbReference type="eggNOG" id="COG5470">
    <property type="taxonomic scope" value="Bacteria"/>
</dbReference>
<dbReference type="SUPFAM" id="SSF54909">
    <property type="entry name" value="Dimeric alpha+beta barrel"/>
    <property type="match status" value="1"/>
</dbReference>
<dbReference type="Pfam" id="PF07045">
    <property type="entry name" value="DUF1330"/>
    <property type="match status" value="1"/>
</dbReference>
<dbReference type="InParanoid" id="Q89BY8"/>
<keyword evidence="3" id="KW-1185">Reference proteome</keyword>
<dbReference type="KEGG" id="bja:blr8010"/>
<dbReference type="EMBL" id="BA000040">
    <property type="protein sequence ID" value="BAC53275.1"/>
    <property type="molecule type" value="Genomic_DNA"/>
</dbReference>
<dbReference type="InterPro" id="IPR011008">
    <property type="entry name" value="Dimeric_a/b-barrel"/>
</dbReference>
<gene>
    <name evidence="2" type="ordered locus">blr8010</name>
</gene>
<dbReference type="OrthoDB" id="9806380at2"/>
<evidence type="ECO:0000313" key="2">
    <source>
        <dbReference type="EMBL" id="BAC53275.1"/>
    </source>
</evidence>